<dbReference type="InterPro" id="IPR027417">
    <property type="entry name" value="P-loop_NTPase"/>
</dbReference>
<dbReference type="PANTHER" id="PTHR23070">
    <property type="entry name" value="BCS1 AAA-TYPE ATPASE"/>
    <property type="match status" value="1"/>
</dbReference>
<evidence type="ECO:0000256" key="3">
    <source>
        <dbReference type="ARBA" id="ARBA00022842"/>
    </source>
</evidence>
<dbReference type="GO" id="GO:0016887">
    <property type="term" value="F:ATP hydrolysis activity"/>
    <property type="evidence" value="ECO:0007669"/>
    <property type="project" value="InterPro"/>
</dbReference>
<comment type="similarity">
    <text evidence="2">Belongs to the AAA ATPase family. BCS1 subfamily.</text>
</comment>
<sequence length="492" mass="53887">MTPTSPLALFAYAATALFLLRALLSSRGALRLWRSLEDRLHAHHHYKIPRYGDGQQENPLYRRAAAYISSLPSLEDSDYANIFSSSTSKSGDHLSLRLDDGGTVHDSFLGARLAWTNLSDAALVLRVRRRDRRRVIRPYLDHVESVADDVELRRRDLRVYTNSGGSGRRWWRPAAPFTHPATLDTVAMDLDVKARVRSDLGSFLKGKSYYHRLGRVWRRSYLLHGPPGTGKSTFAAAMARFLCYDVYDLDLARVPDGADLKALLLQTTPRSVILVEDLDRHLQRVAAAPDGVLNAMDGIFSCCGEERVVVFTMDGGEEGVVDPAALRPGRVDVHVHFPLCDFPAFKAMATSYLGVKDHKLYPQLEEVFQGGARLSHAAVGEIMISHRGSPGRALRTVIGALRQQRRREAGADGGVRRRRRASDGGGWGAGEGELVVPGSEGCGTLAAAGREGTLKELRKLYGLISLRRGSRKGSSLEMAAAAAAAAVAKEPT</sequence>
<accession>A0A1D1XGL4</accession>
<feature type="domain" description="AAA+ ATPase" evidence="6">
    <location>
        <begin position="217"/>
        <end position="341"/>
    </location>
</feature>
<dbReference type="SMART" id="SM00382">
    <property type="entry name" value="AAA"/>
    <property type="match status" value="1"/>
</dbReference>
<protein>
    <submittedName>
        <fullName evidence="7">Putative mitochondrial chaperone bcs1</fullName>
    </submittedName>
</protein>
<dbReference type="InterPro" id="IPR025753">
    <property type="entry name" value="AAA_N_dom"/>
</dbReference>
<comment type="catalytic activity">
    <reaction evidence="4">
        <text>ATP + H2O = ADP + phosphate + H(+)</text>
        <dbReference type="Rhea" id="RHEA:13065"/>
        <dbReference type="ChEBI" id="CHEBI:15377"/>
        <dbReference type="ChEBI" id="CHEBI:15378"/>
        <dbReference type="ChEBI" id="CHEBI:30616"/>
        <dbReference type="ChEBI" id="CHEBI:43474"/>
        <dbReference type="ChEBI" id="CHEBI:456216"/>
    </reaction>
</comment>
<reference evidence="7" key="1">
    <citation type="submission" date="2015-07" db="EMBL/GenBank/DDBJ databases">
        <title>Transcriptome Assembly of Anthurium amnicola.</title>
        <authorList>
            <person name="Suzuki J."/>
        </authorList>
    </citation>
    <scope>NUCLEOTIDE SEQUENCE</scope>
</reference>
<evidence type="ECO:0000256" key="2">
    <source>
        <dbReference type="ARBA" id="ARBA00007448"/>
    </source>
</evidence>
<dbReference type="InterPro" id="IPR003959">
    <property type="entry name" value="ATPase_AAA_core"/>
</dbReference>
<dbReference type="InterPro" id="IPR050747">
    <property type="entry name" value="Mitochondrial_chaperone_BCS1"/>
</dbReference>
<dbReference type="Pfam" id="PF00004">
    <property type="entry name" value="AAA"/>
    <property type="match status" value="1"/>
</dbReference>
<comment type="cofactor">
    <cofactor evidence="1">
        <name>Mg(2+)</name>
        <dbReference type="ChEBI" id="CHEBI:18420"/>
    </cofactor>
</comment>
<gene>
    <name evidence="7" type="primary">SPAC644.07_0</name>
    <name evidence="7" type="ORF">g.48454</name>
</gene>
<feature type="region of interest" description="Disordered" evidence="5">
    <location>
        <begin position="405"/>
        <end position="432"/>
    </location>
</feature>
<evidence type="ECO:0000256" key="5">
    <source>
        <dbReference type="SAM" id="MobiDB-lite"/>
    </source>
</evidence>
<dbReference type="InterPro" id="IPR058017">
    <property type="entry name" value="At3g28540-like_C"/>
</dbReference>
<evidence type="ECO:0000259" key="6">
    <source>
        <dbReference type="SMART" id="SM00382"/>
    </source>
</evidence>
<organism evidence="7">
    <name type="scientific">Anthurium amnicola</name>
    <dbReference type="NCBI Taxonomy" id="1678845"/>
    <lineage>
        <taxon>Eukaryota</taxon>
        <taxon>Viridiplantae</taxon>
        <taxon>Streptophyta</taxon>
        <taxon>Embryophyta</taxon>
        <taxon>Tracheophyta</taxon>
        <taxon>Spermatophyta</taxon>
        <taxon>Magnoliopsida</taxon>
        <taxon>Liliopsida</taxon>
        <taxon>Araceae</taxon>
        <taxon>Pothoideae</taxon>
        <taxon>Potheae</taxon>
        <taxon>Anthurium</taxon>
    </lineage>
</organism>
<evidence type="ECO:0000256" key="1">
    <source>
        <dbReference type="ARBA" id="ARBA00001946"/>
    </source>
</evidence>
<dbReference type="GO" id="GO:0006950">
    <property type="term" value="P:response to stress"/>
    <property type="evidence" value="ECO:0007669"/>
    <property type="project" value="UniProtKB-ARBA"/>
</dbReference>
<dbReference type="GO" id="GO:0005524">
    <property type="term" value="F:ATP binding"/>
    <property type="evidence" value="ECO:0007669"/>
    <property type="project" value="InterPro"/>
</dbReference>
<dbReference type="EMBL" id="GDJX01026393">
    <property type="protein sequence ID" value="JAT41543.1"/>
    <property type="molecule type" value="Transcribed_RNA"/>
</dbReference>
<evidence type="ECO:0000256" key="4">
    <source>
        <dbReference type="ARBA" id="ARBA00049360"/>
    </source>
</evidence>
<dbReference type="AlphaFoldDB" id="A0A1D1XGL4"/>
<dbReference type="SUPFAM" id="SSF52540">
    <property type="entry name" value="P-loop containing nucleoside triphosphate hydrolases"/>
    <property type="match status" value="1"/>
</dbReference>
<keyword evidence="3" id="KW-0460">Magnesium</keyword>
<dbReference type="InterPro" id="IPR003593">
    <property type="entry name" value="AAA+_ATPase"/>
</dbReference>
<name>A0A1D1XGL4_9ARAE</name>
<dbReference type="Gene3D" id="3.40.50.300">
    <property type="entry name" value="P-loop containing nucleotide triphosphate hydrolases"/>
    <property type="match status" value="1"/>
</dbReference>
<proteinExistence type="inferred from homology"/>
<dbReference type="Pfam" id="PF14363">
    <property type="entry name" value="AAA_assoc"/>
    <property type="match status" value="1"/>
</dbReference>
<dbReference type="Pfam" id="PF25568">
    <property type="entry name" value="AAA_lid_At3g28540"/>
    <property type="match status" value="1"/>
</dbReference>
<evidence type="ECO:0000313" key="7">
    <source>
        <dbReference type="EMBL" id="JAT41543.1"/>
    </source>
</evidence>